<evidence type="ECO:0000313" key="3">
    <source>
        <dbReference type="Proteomes" id="UP000828390"/>
    </source>
</evidence>
<organism evidence="2 3">
    <name type="scientific">Dreissena polymorpha</name>
    <name type="common">Zebra mussel</name>
    <name type="synonym">Mytilus polymorpha</name>
    <dbReference type="NCBI Taxonomy" id="45954"/>
    <lineage>
        <taxon>Eukaryota</taxon>
        <taxon>Metazoa</taxon>
        <taxon>Spiralia</taxon>
        <taxon>Lophotrochozoa</taxon>
        <taxon>Mollusca</taxon>
        <taxon>Bivalvia</taxon>
        <taxon>Autobranchia</taxon>
        <taxon>Heteroconchia</taxon>
        <taxon>Euheterodonta</taxon>
        <taxon>Imparidentia</taxon>
        <taxon>Neoheterodontei</taxon>
        <taxon>Myida</taxon>
        <taxon>Dreissenoidea</taxon>
        <taxon>Dreissenidae</taxon>
        <taxon>Dreissena</taxon>
    </lineage>
</organism>
<comment type="caution">
    <text evidence="2">The sequence shown here is derived from an EMBL/GenBank/DDBJ whole genome shotgun (WGS) entry which is preliminary data.</text>
</comment>
<dbReference type="Proteomes" id="UP000828390">
    <property type="component" value="Unassembled WGS sequence"/>
</dbReference>
<protein>
    <submittedName>
        <fullName evidence="2">Uncharacterized protein</fullName>
    </submittedName>
</protein>
<sequence>MSIYEGQFVVLFGIPEGADLQHSFTDVSQSASDGIHVDSGPPPNATSAFHATTGSTSADREDDCVKKVLWFCKDHRKI</sequence>
<dbReference type="AlphaFoldDB" id="A0A9D4G332"/>
<reference evidence="2" key="2">
    <citation type="submission" date="2020-11" db="EMBL/GenBank/DDBJ databases">
        <authorList>
            <person name="McCartney M.A."/>
            <person name="Auch B."/>
            <person name="Kono T."/>
            <person name="Mallez S."/>
            <person name="Becker A."/>
            <person name="Gohl D.M."/>
            <person name="Silverstein K.A.T."/>
            <person name="Koren S."/>
            <person name="Bechman K.B."/>
            <person name="Herman A."/>
            <person name="Abrahante J.E."/>
            <person name="Garbe J."/>
        </authorList>
    </citation>
    <scope>NUCLEOTIDE SEQUENCE</scope>
    <source>
        <strain evidence="2">Duluth1</strain>
        <tissue evidence="2">Whole animal</tissue>
    </source>
</reference>
<feature type="compositionally biased region" description="Polar residues" evidence="1">
    <location>
        <begin position="45"/>
        <end position="57"/>
    </location>
</feature>
<accession>A0A9D4G332</accession>
<feature type="region of interest" description="Disordered" evidence="1">
    <location>
        <begin position="31"/>
        <end position="58"/>
    </location>
</feature>
<gene>
    <name evidence="2" type="ORF">DPMN_136582</name>
</gene>
<evidence type="ECO:0000313" key="2">
    <source>
        <dbReference type="EMBL" id="KAH3808229.1"/>
    </source>
</evidence>
<name>A0A9D4G332_DREPO</name>
<dbReference type="EMBL" id="JAIWYP010000006">
    <property type="protein sequence ID" value="KAH3808229.1"/>
    <property type="molecule type" value="Genomic_DNA"/>
</dbReference>
<keyword evidence="3" id="KW-1185">Reference proteome</keyword>
<evidence type="ECO:0000256" key="1">
    <source>
        <dbReference type="SAM" id="MobiDB-lite"/>
    </source>
</evidence>
<reference evidence="2" key="1">
    <citation type="journal article" date="2019" name="bioRxiv">
        <title>The Genome of the Zebra Mussel, Dreissena polymorpha: A Resource for Invasive Species Research.</title>
        <authorList>
            <person name="McCartney M.A."/>
            <person name="Auch B."/>
            <person name="Kono T."/>
            <person name="Mallez S."/>
            <person name="Zhang Y."/>
            <person name="Obille A."/>
            <person name="Becker A."/>
            <person name="Abrahante J.E."/>
            <person name="Garbe J."/>
            <person name="Badalamenti J.P."/>
            <person name="Herman A."/>
            <person name="Mangelson H."/>
            <person name="Liachko I."/>
            <person name="Sullivan S."/>
            <person name="Sone E.D."/>
            <person name="Koren S."/>
            <person name="Silverstein K.A.T."/>
            <person name="Beckman K.B."/>
            <person name="Gohl D.M."/>
        </authorList>
    </citation>
    <scope>NUCLEOTIDE SEQUENCE</scope>
    <source>
        <strain evidence="2">Duluth1</strain>
        <tissue evidence="2">Whole animal</tissue>
    </source>
</reference>
<proteinExistence type="predicted"/>